<keyword evidence="3" id="KW-1185">Reference proteome</keyword>
<gene>
    <name evidence="2" type="ORF">SASPL_125994</name>
</gene>
<reference evidence="2" key="1">
    <citation type="submission" date="2018-01" db="EMBL/GenBank/DDBJ databases">
        <authorList>
            <person name="Mao J.F."/>
        </authorList>
    </citation>
    <scope>NUCLEOTIDE SEQUENCE</scope>
    <source>
        <strain evidence="2">Huo1</strain>
        <tissue evidence="2">Leaf</tissue>
    </source>
</reference>
<dbReference type="PANTHER" id="PTHR33915">
    <property type="entry name" value="OSJNBA0033G05.11 PROTEIN"/>
    <property type="match status" value="1"/>
</dbReference>
<dbReference type="SUPFAM" id="SSF47769">
    <property type="entry name" value="SAM/Pointed domain"/>
    <property type="match status" value="1"/>
</dbReference>
<dbReference type="Gene3D" id="1.10.150.50">
    <property type="entry name" value="Transcription Factor, Ets-1"/>
    <property type="match status" value="1"/>
</dbReference>
<dbReference type="AlphaFoldDB" id="A0A8X8XG65"/>
<dbReference type="Proteomes" id="UP000298416">
    <property type="component" value="Unassembled WGS sequence"/>
</dbReference>
<evidence type="ECO:0000259" key="1">
    <source>
        <dbReference type="Pfam" id="PF07647"/>
    </source>
</evidence>
<protein>
    <recommendedName>
        <fullName evidence="1">SAM domain-containing protein</fullName>
    </recommendedName>
</protein>
<reference evidence="2" key="2">
    <citation type="submission" date="2020-08" db="EMBL/GenBank/DDBJ databases">
        <title>Plant Genome Project.</title>
        <authorList>
            <person name="Zhang R.-G."/>
        </authorList>
    </citation>
    <scope>NUCLEOTIDE SEQUENCE</scope>
    <source>
        <strain evidence="2">Huo1</strain>
        <tissue evidence="2">Leaf</tissue>
    </source>
</reference>
<evidence type="ECO:0000313" key="2">
    <source>
        <dbReference type="EMBL" id="KAG6413286.1"/>
    </source>
</evidence>
<proteinExistence type="predicted"/>
<dbReference type="InterPro" id="IPR001660">
    <property type="entry name" value="SAM"/>
</dbReference>
<evidence type="ECO:0000313" key="3">
    <source>
        <dbReference type="Proteomes" id="UP000298416"/>
    </source>
</evidence>
<dbReference type="CDD" id="cd09487">
    <property type="entry name" value="SAM_superfamily"/>
    <property type="match status" value="1"/>
</dbReference>
<organism evidence="2">
    <name type="scientific">Salvia splendens</name>
    <name type="common">Scarlet sage</name>
    <dbReference type="NCBI Taxonomy" id="180675"/>
    <lineage>
        <taxon>Eukaryota</taxon>
        <taxon>Viridiplantae</taxon>
        <taxon>Streptophyta</taxon>
        <taxon>Embryophyta</taxon>
        <taxon>Tracheophyta</taxon>
        <taxon>Spermatophyta</taxon>
        <taxon>Magnoliopsida</taxon>
        <taxon>eudicotyledons</taxon>
        <taxon>Gunneridae</taxon>
        <taxon>Pentapetalae</taxon>
        <taxon>asterids</taxon>
        <taxon>lamiids</taxon>
        <taxon>Lamiales</taxon>
        <taxon>Lamiaceae</taxon>
        <taxon>Nepetoideae</taxon>
        <taxon>Mentheae</taxon>
        <taxon>Salviinae</taxon>
        <taxon>Salvia</taxon>
        <taxon>Salvia subgen. Calosphace</taxon>
        <taxon>core Calosphace</taxon>
    </lineage>
</organism>
<name>A0A8X8XG65_SALSN</name>
<dbReference type="InterPro" id="IPR013761">
    <property type="entry name" value="SAM/pointed_sf"/>
</dbReference>
<accession>A0A8X8XG65</accession>
<sequence>MDWFSWLSKTDLDPCLVYEYALTFTHNELGQDDIAYFSHEFLQSMGVSIAKHRLEILKLSRKNKGMRTIHPILWLMFTVKQTKKYVVKHIQALLHRQHSPLLVVPSRNHSLRWKVSMLQRNKRLRASLGEGEWPKIGIDSPRFVSDPGILMLTNGSPMAGSQSSGSTQSSIWIESEANAESGHITTAEALPNPWNSSFSRTTIHSPDMDYWSSSTEEIKWDSMFKNLKPT</sequence>
<dbReference type="PANTHER" id="PTHR33915:SF1">
    <property type="entry name" value="OS04G0644100 PROTEIN"/>
    <property type="match status" value="1"/>
</dbReference>
<dbReference type="EMBL" id="PNBA02000009">
    <property type="protein sequence ID" value="KAG6413286.1"/>
    <property type="molecule type" value="Genomic_DNA"/>
</dbReference>
<dbReference type="Pfam" id="PF07647">
    <property type="entry name" value="SAM_2"/>
    <property type="match status" value="1"/>
</dbReference>
<comment type="caution">
    <text evidence="2">The sequence shown here is derived from an EMBL/GenBank/DDBJ whole genome shotgun (WGS) entry which is preliminary data.</text>
</comment>
<feature type="domain" description="SAM" evidence="1">
    <location>
        <begin position="19"/>
        <end position="58"/>
    </location>
</feature>